<protein>
    <submittedName>
        <fullName evidence="2">Uncharacterized protein</fullName>
    </submittedName>
</protein>
<name>A0A0E0G1H3_ORYNI</name>
<dbReference type="HOGENOM" id="CLU_2149930_0_0_1"/>
<evidence type="ECO:0000313" key="3">
    <source>
        <dbReference type="Proteomes" id="UP000006591"/>
    </source>
</evidence>
<evidence type="ECO:0000313" key="2">
    <source>
        <dbReference type="EnsemblPlants" id="ONIVA02G04270.3"/>
    </source>
</evidence>
<sequence length="112" mass="11922">MNRSSSYSAQSFPSFEEAATERNIDAIDLRELFIGRLRGFRFGGISPLPGHGANQEGEEDMANLEASAARRGAALSLRWQLPFAQPITHGWGEGGGGSGGDEMCSGGNLIHN</sequence>
<feature type="compositionally biased region" description="Low complexity" evidence="1">
    <location>
        <begin position="101"/>
        <end position="112"/>
    </location>
</feature>
<dbReference type="Gramene" id="ONIVA02G04270.3">
    <property type="protein sequence ID" value="ONIVA02G04270.3"/>
    <property type="gene ID" value="ONIVA02G04270"/>
</dbReference>
<dbReference type="Proteomes" id="UP000006591">
    <property type="component" value="Chromosome 2"/>
</dbReference>
<feature type="compositionally biased region" description="Gly residues" evidence="1">
    <location>
        <begin position="91"/>
        <end position="100"/>
    </location>
</feature>
<dbReference type="AlphaFoldDB" id="A0A0E0G1H3"/>
<reference evidence="2" key="2">
    <citation type="submission" date="2018-04" db="EMBL/GenBank/DDBJ databases">
        <title>OnivRS2 (Oryza nivara Reference Sequence Version 2).</title>
        <authorList>
            <person name="Zhang J."/>
            <person name="Kudrna D."/>
            <person name="Lee S."/>
            <person name="Talag J."/>
            <person name="Rajasekar S."/>
            <person name="Welchert J."/>
            <person name="Hsing Y.-I."/>
            <person name="Wing R.A."/>
        </authorList>
    </citation>
    <scope>NUCLEOTIDE SEQUENCE [LARGE SCALE GENOMIC DNA]</scope>
    <source>
        <strain evidence="2">SL10</strain>
    </source>
</reference>
<dbReference type="EnsemblPlants" id="ONIVA02G04270.3">
    <property type="protein sequence ID" value="ONIVA02G04270.3"/>
    <property type="gene ID" value="ONIVA02G04270"/>
</dbReference>
<organism evidence="2">
    <name type="scientific">Oryza nivara</name>
    <name type="common">Indian wild rice</name>
    <name type="synonym">Oryza sativa f. spontanea</name>
    <dbReference type="NCBI Taxonomy" id="4536"/>
    <lineage>
        <taxon>Eukaryota</taxon>
        <taxon>Viridiplantae</taxon>
        <taxon>Streptophyta</taxon>
        <taxon>Embryophyta</taxon>
        <taxon>Tracheophyta</taxon>
        <taxon>Spermatophyta</taxon>
        <taxon>Magnoliopsida</taxon>
        <taxon>Liliopsida</taxon>
        <taxon>Poales</taxon>
        <taxon>Poaceae</taxon>
        <taxon>BOP clade</taxon>
        <taxon>Oryzoideae</taxon>
        <taxon>Oryzeae</taxon>
        <taxon>Oryzinae</taxon>
        <taxon>Oryza</taxon>
    </lineage>
</organism>
<keyword evidence="3" id="KW-1185">Reference proteome</keyword>
<feature type="region of interest" description="Disordered" evidence="1">
    <location>
        <begin position="90"/>
        <end position="112"/>
    </location>
</feature>
<evidence type="ECO:0000256" key="1">
    <source>
        <dbReference type="SAM" id="MobiDB-lite"/>
    </source>
</evidence>
<accession>A0A0E0G1H3</accession>
<proteinExistence type="predicted"/>
<reference evidence="2" key="1">
    <citation type="submission" date="2015-04" db="UniProtKB">
        <authorList>
            <consortium name="EnsemblPlants"/>
        </authorList>
    </citation>
    <scope>IDENTIFICATION</scope>
    <source>
        <strain evidence="2">SL10</strain>
    </source>
</reference>